<dbReference type="Pfam" id="PF22751">
    <property type="entry name" value="DUF488-N3a"/>
    <property type="match status" value="1"/>
</dbReference>
<evidence type="ECO:0000313" key="3">
    <source>
        <dbReference type="Proteomes" id="UP000612362"/>
    </source>
</evidence>
<dbReference type="Proteomes" id="UP000612362">
    <property type="component" value="Unassembled WGS sequence"/>
</dbReference>
<comment type="caution">
    <text evidence="2">The sequence shown here is derived from an EMBL/GenBank/DDBJ whole genome shotgun (WGS) entry which is preliminary data.</text>
</comment>
<sequence>MIRELSIYALRALSPEERISYGYRVLVMRRWSRGISWREIDAWLPEAGPTLQLLQTWQQAGISWHDFECVYLFEQELLSSCTLRLPHAARQEYQGCATDLLLDLEQRHGVVTLLCHEAEGPCHRFTLKERLEHLQRTLIPQEGEDAKYSEDGGLERA</sequence>
<evidence type="ECO:0000259" key="1">
    <source>
        <dbReference type="Pfam" id="PF22751"/>
    </source>
</evidence>
<organism evidence="2 3">
    <name type="scientific">Ktedonospora formicarum</name>
    <dbReference type="NCBI Taxonomy" id="2778364"/>
    <lineage>
        <taxon>Bacteria</taxon>
        <taxon>Bacillati</taxon>
        <taxon>Chloroflexota</taxon>
        <taxon>Ktedonobacteria</taxon>
        <taxon>Ktedonobacterales</taxon>
        <taxon>Ktedonobacteraceae</taxon>
        <taxon>Ktedonospora</taxon>
    </lineage>
</organism>
<gene>
    <name evidence="2" type="ORF">KSX_95690</name>
</gene>
<dbReference type="EMBL" id="BNJF01000012">
    <property type="protein sequence ID" value="GHO51406.1"/>
    <property type="molecule type" value="Genomic_DNA"/>
</dbReference>
<name>A0A8J3ICB5_9CHLR</name>
<dbReference type="RefSeq" id="WP_220200320.1">
    <property type="nucleotide sequence ID" value="NZ_BNJF01000012.1"/>
</dbReference>
<proteinExistence type="predicted"/>
<protein>
    <recommendedName>
        <fullName evidence="1">DUF488 domain-containing protein</fullName>
    </recommendedName>
</protein>
<reference evidence="2" key="1">
    <citation type="submission" date="2020-10" db="EMBL/GenBank/DDBJ databases">
        <title>Taxonomic study of unclassified bacteria belonging to the class Ktedonobacteria.</title>
        <authorList>
            <person name="Yabe S."/>
            <person name="Wang C.M."/>
            <person name="Zheng Y."/>
            <person name="Sakai Y."/>
            <person name="Cavaletti L."/>
            <person name="Monciardini P."/>
            <person name="Donadio S."/>
        </authorList>
    </citation>
    <scope>NUCLEOTIDE SEQUENCE</scope>
    <source>
        <strain evidence="2">SOSP1-1</strain>
    </source>
</reference>
<dbReference type="InterPro" id="IPR054495">
    <property type="entry name" value="DUF488-N3a"/>
</dbReference>
<accession>A0A8J3ICB5</accession>
<keyword evidence="3" id="KW-1185">Reference proteome</keyword>
<dbReference type="AlphaFoldDB" id="A0A8J3ICB5"/>
<evidence type="ECO:0000313" key="2">
    <source>
        <dbReference type="EMBL" id="GHO51406.1"/>
    </source>
</evidence>
<feature type="domain" description="DUF488" evidence="1">
    <location>
        <begin position="14"/>
        <end position="132"/>
    </location>
</feature>